<organism evidence="2 3">
    <name type="scientific">Catenaria anguillulae PL171</name>
    <dbReference type="NCBI Taxonomy" id="765915"/>
    <lineage>
        <taxon>Eukaryota</taxon>
        <taxon>Fungi</taxon>
        <taxon>Fungi incertae sedis</taxon>
        <taxon>Blastocladiomycota</taxon>
        <taxon>Blastocladiomycetes</taxon>
        <taxon>Blastocladiales</taxon>
        <taxon>Catenariaceae</taxon>
        <taxon>Catenaria</taxon>
    </lineage>
</organism>
<dbReference type="Proteomes" id="UP000193411">
    <property type="component" value="Unassembled WGS sequence"/>
</dbReference>
<evidence type="ECO:0000313" key="2">
    <source>
        <dbReference type="EMBL" id="ORZ39778.1"/>
    </source>
</evidence>
<evidence type="ECO:0000313" key="3">
    <source>
        <dbReference type="Proteomes" id="UP000193411"/>
    </source>
</evidence>
<comment type="caution">
    <text evidence="2">The sequence shown here is derived from an EMBL/GenBank/DDBJ whole genome shotgun (WGS) entry which is preliminary data.</text>
</comment>
<protein>
    <submittedName>
        <fullName evidence="2">Uncharacterized protein</fullName>
    </submittedName>
</protein>
<feature type="region of interest" description="Disordered" evidence="1">
    <location>
        <begin position="1"/>
        <end position="26"/>
    </location>
</feature>
<sequence>MSASTSSTATPALNATPQPPAARPLPWKNNAEFRREVLSQVALIKTRNVNGQIVEVVDEPEFRDGKNAVLLQALDSLFVHRSATGATTHSTAPVLADDVYEVFAASPQHVKYAFLRVLFFRADAKALAYAIAVKRREISNVADLILPILDIIKAFLGKAPTEATLRSVQILLANGMFSLGLP</sequence>
<proteinExistence type="predicted"/>
<evidence type="ECO:0000256" key="1">
    <source>
        <dbReference type="SAM" id="MobiDB-lite"/>
    </source>
</evidence>
<gene>
    <name evidence="2" type="ORF">BCR44DRAFT_59159</name>
</gene>
<accession>A0A1Y2HYV3</accession>
<name>A0A1Y2HYV3_9FUNG</name>
<reference evidence="2 3" key="1">
    <citation type="submission" date="2016-07" db="EMBL/GenBank/DDBJ databases">
        <title>Pervasive Adenine N6-methylation of Active Genes in Fungi.</title>
        <authorList>
            <consortium name="DOE Joint Genome Institute"/>
            <person name="Mondo S.J."/>
            <person name="Dannebaum R.O."/>
            <person name="Kuo R.C."/>
            <person name="Labutti K."/>
            <person name="Haridas S."/>
            <person name="Kuo A."/>
            <person name="Salamov A."/>
            <person name="Ahrendt S.R."/>
            <person name="Lipzen A."/>
            <person name="Sullivan W."/>
            <person name="Andreopoulos W.B."/>
            <person name="Clum A."/>
            <person name="Lindquist E."/>
            <person name="Daum C."/>
            <person name="Ramamoorthy G.K."/>
            <person name="Gryganskyi A."/>
            <person name="Culley D."/>
            <person name="Magnuson J.K."/>
            <person name="James T.Y."/>
            <person name="O'Malley M.A."/>
            <person name="Stajich J.E."/>
            <person name="Spatafora J.W."/>
            <person name="Visel A."/>
            <person name="Grigoriev I.V."/>
        </authorList>
    </citation>
    <scope>NUCLEOTIDE SEQUENCE [LARGE SCALE GENOMIC DNA]</scope>
    <source>
        <strain evidence="2 3">PL171</strain>
    </source>
</reference>
<dbReference type="AlphaFoldDB" id="A0A1Y2HYV3"/>
<keyword evidence="3" id="KW-1185">Reference proteome</keyword>
<feature type="compositionally biased region" description="Low complexity" evidence="1">
    <location>
        <begin position="1"/>
        <end position="16"/>
    </location>
</feature>
<dbReference type="EMBL" id="MCFL01000004">
    <property type="protein sequence ID" value="ORZ39778.1"/>
    <property type="molecule type" value="Genomic_DNA"/>
</dbReference>